<dbReference type="InterPro" id="IPR024791">
    <property type="entry name" value="Cyt_c/ubiquinol_Oxase_su3"/>
</dbReference>
<feature type="transmembrane region" description="Helical" evidence="9">
    <location>
        <begin position="83"/>
        <end position="110"/>
    </location>
</feature>
<evidence type="ECO:0000256" key="6">
    <source>
        <dbReference type="ARBA" id="ARBA00022989"/>
    </source>
</evidence>
<dbReference type="InterPro" id="IPR013833">
    <property type="entry name" value="Cyt_c_oxidase_su3_a-hlx"/>
</dbReference>
<keyword evidence="5" id="KW-1278">Translocase</keyword>
<dbReference type="EMBL" id="ON183999">
    <property type="protein sequence ID" value="WIM51533.1"/>
    <property type="molecule type" value="Genomic_DNA"/>
</dbReference>
<evidence type="ECO:0000256" key="5">
    <source>
        <dbReference type="ARBA" id="ARBA00022967"/>
    </source>
</evidence>
<feature type="transmembrane region" description="Helical" evidence="9">
    <location>
        <begin position="162"/>
        <end position="179"/>
    </location>
</feature>
<keyword evidence="7 9" id="KW-0472">Membrane</keyword>
<dbReference type="AlphaFoldDB" id="A0A9Y2DXW0"/>
<feature type="transmembrane region" description="Helical" evidence="9">
    <location>
        <begin position="20"/>
        <end position="37"/>
    </location>
</feature>
<protein>
    <recommendedName>
        <fullName evidence="3 8">Cytochrome c oxidase subunit 3</fullName>
    </recommendedName>
</protein>
<evidence type="ECO:0000259" key="10">
    <source>
        <dbReference type="PROSITE" id="PS50253"/>
    </source>
</evidence>
<dbReference type="FunFam" id="1.20.120.80:FF:000002">
    <property type="entry name" value="Cytochrome c oxidase subunit 3"/>
    <property type="match status" value="1"/>
</dbReference>
<evidence type="ECO:0000256" key="9">
    <source>
        <dbReference type="SAM" id="Phobius"/>
    </source>
</evidence>
<dbReference type="PROSITE" id="PS50253">
    <property type="entry name" value="COX3"/>
    <property type="match status" value="1"/>
</dbReference>
<comment type="subcellular location">
    <subcellularLocation>
        <location evidence="1">Membrane</location>
        <topology evidence="1">Multi-pass membrane protein</topology>
    </subcellularLocation>
</comment>
<comment type="similarity">
    <text evidence="2 8">Belongs to the cytochrome c oxidase subunit 3 family.</text>
</comment>
<accession>A0A9Y2DXW0</accession>
<evidence type="ECO:0000256" key="4">
    <source>
        <dbReference type="ARBA" id="ARBA00022692"/>
    </source>
</evidence>
<dbReference type="RefSeq" id="YP_010890527.1">
    <property type="nucleotide sequence ID" value="NC_080976.1"/>
</dbReference>
<keyword evidence="8 11" id="KW-0496">Mitochondrion</keyword>
<dbReference type="SUPFAM" id="SSF81452">
    <property type="entry name" value="Cytochrome c oxidase subunit III-like"/>
    <property type="match status" value="1"/>
</dbReference>
<dbReference type="InterPro" id="IPR033945">
    <property type="entry name" value="Cyt_c_oxase_su3_dom"/>
</dbReference>
<dbReference type="GO" id="GO:0005739">
    <property type="term" value="C:mitochondrion"/>
    <property type="evidence" value="ECO:0007669"/>
    <property type="project" value="TreeGrafter"/>
</dbReference>
<sequence length="264" mass="30513">MMLKHGFFSFHIVDSSPWPLYMSAALFTNMVSMLNWFSGSELINISSITSFIFTILVFYGWMKDIVYESFLQGMHTKDVQKGLKLGMVLFITSEVMFFFSFFWSLFYFSVNTHIQLDGWPPAGISSIDPMKIPLMGTLILISSGVTITWSHHSVLENNKSESIKSLIITIALGAIFTMLQLNEYYETSFCINDSVYGSIFFLSTGFHGLHVLVGTLFLMACLFRMIKDNFSMSHHVGYELAIWYWHFVDVVWLFLYIFVYLWSD</sequence>
<feature type="transmembrane region" description="Helical" evidence="9">
    <location>
        <begin position="199"/>
        <end position="223"/>
    </location>
</feature>
<comment type="function">
    <text evidence="8">Component of the cytochrome c oxidase, the last enzyme in the mitochondrial electron transport chain which drives oxidative phosphorylation. The respiratory chain contains 3 multisubunit complexes succinate dehydrogenase (complex II, CII), ubiquinol-cytochrome c oxidoreductase (cytochrome b-c1 complex, complex III, CIII) and cytochrome c oxidase (complex IV, CIV), that cooperate to transfer electrons derived from NADH and succinate to molecular oxygen, creating an electrochemical gradient over the inner membrane that drives transmembrane transport and the ATP synthase. Cytochrome c oxidase is the component of the respiratory chain that catalyzes the reduction of oxygen to water. Electrons originating from reduced cytochrome c in the intermembrane space (IMS) are transferred via the dinuclear copper A center (CU(A)) of subunit 2 and heme A of subunit 1 to the active site in subunit 1, a binuclear center (BNC) formed by heme A3 and copper B (CU(B)). The BNC reduces molecular oxygen to 2 water molecules using 4 electrons from cytochrome c in the IMS and 4 protons from the mitochondrial matrix.</text>
</comment>
<dbReference type="CDD" id="cd01665">
    <property type="entry name" value="Cyt_c_Oxidase_III"/>
    <property type="match status" value="1"/>
</dbReference>
<dbReference type="GO" id="GO:0004129">
    <property type="term" value="F:cytochrome-c oxidase activity"/>
    <property type="evidence" value="ECO:0007669"/>
    <property type="project" value="InterPro"/>
</dbReference>
<reference evidence="11" key="1">
    <citation type="submission" date="2022-04" db="EMBL/GenBank/DDBJ databases">
        <title>Mitochondrial genome fragmentation occurred three times independently in menoponidae chewing lice.</title>
        <authorList>
            <person name="Dong Y."/>
            <person name="Shao R."/>
        </authorList>
    </citation>
    <scope>NUCLEOTIDE SEQUENCE</scope>
</reference>
<gene>
    <name evidence="11" type="primary">cox3</name>
</gene>
<dbReference type="InterPro" id="IPR035973">
    <property type="entry name" value="Cyt_c_oxidase_su3-like_sf"/>
</dbReference>
<feature type="transmembrane region" description="Helical" evidence="9">
    <location>
        <begin position="243"/>
        <end position="262"/>
    </location>
</feature>
<dbReference type="Gene3D" id="1.20.120.80">
    <property type="entry name" value="Cytochrome c oxidase, subunit III, four-helix bundle"/>
    <property type="match status" value="1"/>
</dbReference>
<keyword evidence="6 9" id="KW-1133">Transmembrane helix</keyword>
<evidence type="ECO:0000256" key="3">
    <source>
        <dbReference type="ARBA" id="ARBA00015944"/>
    </source>
</evidence>
<dbReference type="GO" id="GO:0016020">
    <property type="term" value="C:membrane"/>
    <property type="evidence" value="ECO:0007669"/>
    <property type="project" value="UniProtKB-SubCell"/>
</dbReference>
<evidence type="ECO:0000256" key="8">
    <source>
        <dbReference type="RuleBase" id="RU003375"/>
    </source>
</evidence>
<feature type="transmembrane region" description="Helical" evidence="9">
    <location>
        <begin position="130"/>
        <end position="150"/>
    </location>
</feature>
<proteinExistence type="inferred from homology"/>
<feature type="transmembrane region" description="Helical" evidence="9">
    <location>
        <begin position="43"/>
        <end position="62"/>
    </location>
</feature>
<dbReference type="Gene3D" id="1.10.287.70">
    <property type="match status" value="1"/>
</dbReference>
<dbReference type="Pfam" id="PF00510">
    <property type="entry name" value="COX3"/>
    <property type="match status" value="1"/>
</dbReference>
<dbReference type="GeneID" id="83244157"/>
<evidence type="ECO:0000256" key="1">
    <source>
        <dbReference type="ARBA" id="ARBA00004141"/>
    </source>
</evidence>
<evidence type="ECO:0000256" key="7">
    <source>
        <dbReference type="ARBA" id="ARBA00023136"/>
    </source>
</evidence>
<dbReference type="InterPro" id="IPR000298">
    <property type="entry name" value="Cyt_c_oxidase-like_su3"/>
</dbReference>
<feature type="domain" description="Heme-copper oxidase subunit III family profile" evidence="10">
    <location>
        <begin position="6"/>
        <end position="264"/>
    </location>
</feature>
<evidence type="ECO:0000313" key="11">
    <source>
        <dbReference type="EMBL" id="WIM51533.1"/>
    </source>
</evidence>
<organism evidence="11">
    <name type="scientific">Plegadiphilus threskiornis</name>
    <dbReference type="NCBI Taxonomy" id="2965265"/>
    <lineage>
        <taxon>Eukaryota</taxon>
        <taxon>Metazoa</taxon>
        <taxon>Ecdysozoa</taxon>
        <taxon>Arthropoda</taxon>
        <taxon>Hexapoda</taxon>
        <taxon>Insecta</taxon>
        <taxon>Pterygota</taxon>
        <taxon>Neoptera</taxon>
        <taxon>Paraneoptera</taxon>
        <taxon>Psocodea</taxon>
        <taxon>Troctomorpha</taxon>
        <taxon>Phthiraptera</taxon>
        <taxon>Amblycera</taxon>
        <taxon>Menoponidae</taxon>
        <taxon>Plegadiphilus</taxon>
    </lineage>
</organism>
<keyword evidence="4 8" id="KW-0812">Transmembrane</keyword>
<dbReference type="GO" id="GO:0006123">
    <property type="term" value="P:mitochondrial electron transport, cytochrome c to oxygen"/>
    <property type="evidence" value="ECO:0007669"/>
    <property type="project" value="TreeGrafter"/>
</dbReference>
<dbReference type="PANTHER" id="PTHR11403">
    <property type="entry name" value="CYTOCHROME C OXIDASE SUBUNIT III"/>
    <property type="match status" value="1"/>
</dbReference>
<evidence type="ECO:0000256" key="2">
    <source>
        <dbReference type="ARBA" id="ARBA00010581"/>
    </source>
</evidence>
<name>A0A9Y2DXW0_9NEOP</name>
<dbReference type="PANTHER" id="PTHR11403:SF7">
    <property type="entry name" value="CYTOCHROME C OXIDASE SUBUNIT 3"/>
    <property type="match status" value="1"/>
</dbReference>
<geneLocation type="mitochondrion" evidence="11"/>